<proteinExistence type="predicted"/>
<keyword evidence="3" id="KW-0479">Metal-binding</keyword>
<dbReference type="GO" id="GO:0004427">
    <property type="term" value="F:inorganic diphosphate phosphatase activity"/>
    <property type="evidence" value="ECO:0007669"/>
    <property type="project" value="UniProtKB-EC"/>
</dbReference>
<evidence type="ECO:0000256" key="2">
    <source>
        <dbReference type="ARBA" id="ARBA00012146"/>
    </source>
</evidence>
<dbReference type="InterPro" id="IPR036649">
    <property type="entry name" value="Pyrophosphatase_sf"/>
</dbReference>
<comment type="caution">
    <text evidence="6">The sequence shown here is derived from an EMBL/GenBank/DDBJ whole genome shotgun (WGS) entry which is preliminary data.</text>
</comment>
<protein>
    <recommendedName>
        <fullName evidence="2">inorganic diphosphatase</fullName>
        <ecNumber evidence="2">3.6.1.1</ecNumber>
    </recommendedName>
</protein>
<organism evidence="6">
    <name type="scientific">bioreactor metagenome</name>
    <dbReference type="NCBI Taxonomy" id="1076179"/>
    <lineage>
        <taxon>unclassified sequences</taxon>
        <taxon>metagenomes</taxon>
        <taxon>ecological metagenomes</taxon>
    </lineage>
</organism>
<gene>
    <name evidence="6" type="primary">ppa_17</name>
    <name evidence="6" type="ORF">SDC9_172515</name>
</gene>
<keyword evidence="4 6" id="KW-0378">Hydrolase</keyword>
<evidence type="ECO:0000256" key="4">
    <source>
        <dbReference type="ARBA" id="ARBA00022801"/>
    </source>
</evidence>
<reference evidence="6" key="1">
    <citation type="submission" date="2019-08" db="EMBL/GenBank/DDBJ databases">
        <authorList>
            <person name="Kucharzyk K."/>
            <person name="Murdoch R.W."/>
            <person name="Higgins S."/>
            <person name="Loffler F."/>
        </authorList>
    </citation>
    <scope>NUCLEOTIDE SEQUENCE</scope>
</reference>
<dbReference type="GO" id="GO:0000287">
    <property type="term" value="F:magnesium ion binding"/>
    <property type="evidence" value="ECO:0007669"/>
    <property type="project" value="InterPro"/>
</dbReference>
<name>A0A645GDY4_9ZZZZ</name>
<evidence type="ECO:0000256" key="3">
    <source>
        <dbReference type="ARBA" id="ARBA00022723"/>
    </source>
</evidence>
<sequence>MDIEQLPIHTFNEIQHFFTVYKSLEGKNTVVRNIDGHEKALNVIKHCIEEYDHYFCGKRE</sequence>
<comment type="cofactor">
    <cofactor evidence="1">
        <name>Mg(2+)</name>
        <dbReference type="ChEBI" id="CHEBI:18420"/>
    </cofactor>
</comment>
<dbReference type="Gene3D" id="3.90.80.10">
    <property type="entry name" value="Inorganic pyrophosphatase"/>
    <property type="match status" value="1"/>
</dbReference>
<evidence type="ECO:0000256" key="1">
    <source>
        <dbReference type="ARBA" id="ARBA00001946"/>
    </source>
</evidence>
<keyword evidence="5" id="KW-0460">Magnesium</keyword>
<dbReference type="Pfam" id="PF00719">
    <property type="entry name" value="Pyrophosphatase"/>
    <property type="match status" value="1"/>
</dbReference>
<dbReference type="InterPro" id="IPR008162">
    <property type="entry name" value="Pyrophosphatase"/>
</dbReference>
<evidence type="ECO:0000256" key="5">
    <source>
        <dbReference type="ARBA" id="ARBA00022842"/>
    </source>
</evidence>
<dbReference type="GO" id="GO:0005737">
    <property type="term" value="C:cytoplasm"/>
    <property type="evidence" value="ECO:0007669"/>
    <property type="project" value="InterPro"/>
</dbReference>
<accession>A0A645GDY4</accession>
<dbReference type="AlphaFoldDB" id="A0A645GDY4"/>
<dbReference type="GO" id="GO:0006796">
    <property type="term" value="P:phosphate-containing compound metabolic process"/>
    <property type="evidence" value="ECO:0007669"/>
    <property type="project" value="InterPro"/>
</dbReference>
<dbReference type="SUPFAM" id="SSF50324">
    <property type="entry name" value="Inorganic pyrophosphatase"/>
    <property type="match status" value="1"/>
</dbReference>
<dbReference type="EMBL" id="VSSQ01074167">
    <property type="protein sequence ID" value="MPN25108.1"/>
    <property type="molecule type" value="Genomic_DNA"/>
</dbReference>
<evidence type="ECO:0000313" key="6">
    <source>
        <dbReference type="EMBL" id="MPN25108.1"/>
    </source>
</evidence>
<dbReference type="EC" id="3.6.1.1" evidence="2"/>